<evidence type="ECO:0000256" key="7">
    <source>
        <dbReference type="RuleBase" id="RU365059"/>
    </source>
</evidence>
<name>A0AAD4NJG3_9BILA</name>
<sequence length="273" mass="30769">MKYCQLVVGPAGSGKSTYCTTIQEHCKTIGRKVFVVNLDPAAELFKYECAVDVRELISLDDVLEEKELLLGPNGGLVYCMEYLADNLDWLHEQLDEAEDDYFLFDCPGQIELYSHLPVMRQIVDALKQWNFSICTTFLLDTTFCLDADKFMAAALTTLSTMVALETPSANILTKMDLLSSADKGFVEIFLDGDIKSVLDQPASSSSTWNKKHRKLTESIATVLEDYSLVKFLPLNVEDEDTITELLMVIDSTIQYGEDTDVKDRYPEEMDDDD</sequence>
<dbReference type="Pfam" id="PF03029">
    <property type="entry name" value="ATP_bind_1"/>
    <property type="match status" value="1"/>
</dbReference>
<keyword evidence="5 7" id="KW-0378">Hydrolase</keyword>
<comment type="caution">
    <text evidence="8">The sequence shown here is derived from an EMBL/GenBank/DDBJ whole genome shotgun (WGS) entry which is preliminary data.</text>
</comment>
<gene>
    <name evidence="8" type="ORF">DdX_01564</name>
</gene>
<organism evidence="8 9">
    <name type="scientific">Ditylenchus destructor</name>
    <dbReference type="NCBI Taxonomy" id="166010"/>
    <lineage>
        <taxon>Eukaryota</taxon>
        <taxon>Metazoa</taxon>
        <taxon>Ecdysozoa</taxon>
        <taxon>Nematoda</taxon>
        <taxon>Chromadorea</taxon>
        <taxon>Rhabditida</taxon>
        <taxon>Tylenchina</taxon>
        <taxon>Tylenchomorpha</taxon>
        <taxon>Sphaerularioidea</taxon>
        <taxon>Anguinidae</taxon>
        <taxon>Anguininae</taxon>
        <taxon>Ditylenchus</taxon>
    </lineage>
</organism>
<evidence type="ECO:0000256" key="1">
    <source>
        <dbReference type="ARBA" id="ARBA00002411"/>
    </source>
</evidence>
<dbReference type="Gene3D" id="3.40.50.300">
    <property type="entry name" value="P-loop containing nucleotide triphosphate hydrolases"/>
    <property type="match status" value="1"/>
</dbReference>
<keyword evidence="9" id="KW-1185">Reference proteome</keyword>
<reference evidence="8" key="1">
    <citation type="submission" date="2022-01" db="EMBL/GenBank/DDBJ databases">
        <title>Genome Sequence Resource for Two Populations of Ditylenchus destructor, the Migratory Endoparasitic Phytonematode.</title>
        <authorList>
            <person name="Zhang H."/>
            <person name="Lin R."/>
            <person name="Xie B."/>
        </authorList>
    </citation>
    <scope>NUCLEOTIDE SEQUENCE</scope>
    <source>
        <strain evidence="8">BazhouSP</strain>
    </source>
</reference>
<dbReference type="PANTHER" id="PTHR21231">
    <property type="entry name" value="XPA-BINDING PROTEIN 1-RELATED"/>
    <property type="match status" value="1"/>
</dbReference>
<dbReference type="InterPro" id="IPR004130">
    <property type="entry name" value="Gpn"/>
</dbReference>
<comment type="similarity">
    <text evidence="2 7">Belongs to the GPN-loop GTPase family.</text>
</comment>
<dbReference type="InterPro" id="IPR030228">
    <property type="entry name" value="Gpn3"/>
</dbReference>
<dbReference type="PANTHER" id="PTHR21231:SF7">
    <property type="entry name" value="GPN-LOOP GTPASE 3"/>
    <property type="match status" value="1"/>
</dbReference>
<accession>A0AAD4NJG3</accession>
<evidence type="ECO:0000313" key="9">
    <source>
        <dbReference type="Proteomes" id="UP001201812"/>
    </source>
</evidence>
<protein>
    <recommendedName>
        <fullName evidence="3 7">GPN-loop GTPase 3</fullName>
    </recommendedName>
</protein>
<evidence type="ECO:0000313" key="8">
    <source>
        <dbReference type="EMBL" id="KAI1729331.1"/>
    </source>
</evidence>
<dbReference type="FunFam" id="3.40.50.300:FF:000616">
    <property type="entry name" value="GPN-loop GTPase 3"/>
    <property type="match status" value="1"/>
</dbReference>
<comment type="subunit">
    <text evidence="7">Binds to RNA polymerase II (RNAPII).</text>
</comment>
<evidence type="ECO:0000256" key="6">
    <source>
        <dbReference type="ARBA" id="ARBA00023134"/>
    </source>
</evidence>
<dbReference type="SUPFAM" id="SSF52540">
    <property type="entry name" value="P-loop containing nucleoside triphosphate hydrolases"/>
    <property type="match status" value="1"/>
</dbReference>
<dbReference type="GO" id="GO:0005525">
    <property type="term" value="F:GTP binding"/>
    <property type="evidence" value="ECO:0007669"/>
    <property type="project" value="UniProtKB-KW"/>
</dbReference>
<dbReference type="EMBL" id="JAKKPZ010000001">
    <property type="protein sequence ID" value="KAI1729331.1"/>
    <property type="molecule type" value="Genomic_DNA"/>
</dbReference>
<dbReference type="CDD" id="cd17872">
    <property type="entry name" value="GPN3"/>
    <property type="match status" value="1"/>
</dbReference>
<comment type="function">
    <text evidence="7">Small GTPase required for proper nuclear import of RNA polymerase II and III (RNAPII and RNAPIII). May act at an RNAP assembly step prior to nuclear import.</text>
</comment>
<comment type="function">
    <text evidence="1">Small GTPase required for proper localization of RNA polymerase II (RNAPII). May act at an RNAP assembly step prior to nuclear import.</text>
</comment>
<evidence type="ECO:0000256" key="5">
    <source>
        <dbReference type="ARBA" id="ARBA00022801"/>
    </source>
</evidence>
<dbReference type="AlphaFoldDB" id="A0AAD4NJG3"/>
<evidence type="ECO:0000256" key="3">
    <source>
        <dbReference type="ARBA" id="ARBA00014587"/>
    </source>
</evidence>
<evidence type="ECO:0000256" key="2">
    <source>
        <dbReference type="ARBA" id="ARBA00005290"/>
    </source>
</evidence>
<keyword evidence="6 7" id="KW-0342">GTP-binding</keyword>
<evidence type="ECO:0000256" key="4">
    <source>
        <dbReference type="ARBA" id="ARBA00022741"/>
    </source>
</evidence>
<proteinExistence type="inferred from homology"/>
<dbReference type="Proteomes" id="UP001201812">
    <property type="component" value="Unassembled WGS sequence"/>
</dbReference>
<dbReference type="GO" id="GO:0003924">
    <property type="term" value="F:GTPase activity"/>
    <property type="evidence" value="ECO:0007669"/>
    <property type="project" value="TreeGrafter"/>
</dbReference>
<dbReference type="InterPro" id="IPR027417">
    <property type="entry name" value="P-loop_NTPase"/>
</dbReference>
<keyword evidence="4 7" id="KW-0547">Nucleotide-binding</keyword>